<dbReference type="STRING" id="983966.A0A0H5CAV3"/>
<dbReference type="OMA" id="NYVKYYP"/>
<dbReference type="EMBL" id="CDQK01000001">
    <property type="protein sequence ID" value="CEP21029.1"/>
    <property type="molecule type" value="Genomic_DNA"/>
</dbReference>
<feature type="coiled-coil region" evidence="8">
    <location>
        <begin position="51"/>
        <end position="109"/>
    </location>
</feature>
<accession>A0A0H5CAV3</accession>
<evidence type="ECO:0000313" key="13">
    <source>
        <dbReference type="Proteomes" id="UP000094389"/>
    </source>
</evidence>
<comment type="similarity">
    <text evidence="2">Belongs to the EFG1 family.</text>
</comment>
<dbReference type="InterPro" id="IPR050786">
    <property type="entry name" value="EFG1_rRNA-proc"/>
</dbReference>
<dbReference type="EMBL" id="KV453925">
    <property type="protein sequence ID" value="ODV76385.1"/>
    <property type="molecule type" value="Genomic_DNA"/>
</dbReference>
<dbReference type="GO" id="GO:0000462">
    <property type="term" value="P:maturation of SSU-rRNA from tricistronic rRNA transcript (SSU-rRNA, 5.8S rRNA, LSU-rRNA)"/>
    <property type="evidence" value="ECO:0007669"/>
    <property type="project" value="TreeGrafter"/>
</dbReference>
<keyword evidence="6 8" id="KW-0175">Coiled coil</keyword>
<dbReference type="AlphaFoldDB" id="A0A0H5CAV3"/>
<dbReference type="Proteomes" id="UP000094389">
    <property type="component" value="Unassembled WGS sequence"/>
</dbReference>
<evidence type="ECO:0000256" key="2">
    <source>
        <dbReference type="ARBA" id="ARBA00006916"/>
    </source>
</evidence>
<keyword evidence="5" id="KW-0698">rRNA processing</keyword>
<evidence type="ECO:0000256" key="6">
    <source>
        <dbReference type="ARBA" id="ARBA00023054"/>
    </source>
</evidence>
<dbReference type="PANTHER" id="PTHR33911:SF1">
    <property type="entry name" value="RRNA-PROCESSING PROTEIN EFG1"/>
    <property type="match status" value="1"/>
</dbReference>
<evidence type="ECO:0000256" key="9">
    <source>
        <dbReference type="SAM" id="MobiDB-lite"/>
    </source>
</evidence>
<dbReference type="Proteomes" id="UP000038830">
    <property type="component" value="Unassembled WGS sequence"/>
</dbReference>
<evidence type="ECO:0000313" key="11">
    <source>
        <dbReference type="EMBL" id="ODV76385.1"/>
    </source>
</evidence>
<accession>A0A1E4SA96</accession>
<dbReference type="OrthoDB" id="47732at2759"/>
<proteinExistence type="inferred from homology"/>
<evidence type="ECO:0000313" key="12">
    <source>
        <dbReference type="Proteomes" id="UP000038830"/>
    </source>
</evidence>
<comment type="subcellular location">
    <subcellularLocation>
        <location evidence="1">Nucleus</location>
        <location evidence="1">Nucleolus</location>
    </subcellularLocation>
</comment>
<evidence type="ECO:0000256" key="5">
    <source>
        <dbReference type="ARBA" id="ARBA00022552"/>
    </source>
</evidence>
<dbReference type="GO" id="GO:0005730">
    <property type="term" value="C:nucleolus"/>
    <property type="evidence" value="ECO:0007669"/>
    <property type="project" value="UniProtKB-SubCell"/>
</dbReference>
<reference evidence="10" key="1">
    <citation type="submission" date="2014-12" db="EMBL/GenBank/DDBJ databases">
        <authorList>
            <person name="Jaenicke S."/>
        </authorList>
    </citation>
    <scope>NUCLEOTIDE SEQUENCE [LARGE SCALE GENOMIC DNA]</scope>
    <source>
        <strain evidence="10">CBS1600</strain>
    </source>
</reference>
<dbReference type="InterPro" id="IPR019310">
    <property type="entry name" value="Efg1"/>
</dbReference>
<evidence type="ECO:0000256" key="7">
    <source>
        <dbReference type="ARBA" id="ARBA00023242"/>
    </source>
</evidence>
<evidence type="ECO:0000313" key="10">
    <source>
        <dbReference type="EMBL" id="CEP21029.1"/>
    </source>
</evidence>
<dbReference type="GO" id="GO:0030688">
    <property type="term" value="C:preribosome, small subunit precursor"/>
    <property type="evidence" value="ECO:0007669"/>
    <property type="project" value="TreeGrafter"/>
</dbReference>
<organism evidence="10 12">
    <name type="scientific">Cyberlindnera jadinii (strain ATCC 18201 / CBS 1600 / BCRC 20928 / JCM 3617 / NBRC 0987 / NRRL Y-1542)</name>
    <name type="common">Torula yeast</name>
    <name type="synonym">Candida utilis</name>
    <dbReference type="NCBI Taxonomy" id="983966"/>
    <lineage>
        <taxon>Eukaryota</taxon>
        <taxon>Fungi</taxon>
        <taxon>Dikarya</taxon>
        <taxon>Ascomycota</taxon>
        <taxon>Saccharomycotina</taxon>
        <taxon>Saccharomycetes</taxon>
        <taxon>Phaffomycetales</taxon>
        <taxon>Phaffomycetaceae</taxon>
        <taxon>Cyberlindnera</taxon>
    </lineage>
</organism>
<feature type="compositionally biased region" description="Polar residues" evidence="9">
    <location>
        <begin position="205"/>
        <end position="215"/>
    </location>
</feature>
<evidence type="ECO:0000256" key="4">
    <source>
        <dbReference type="ARBA" id="ARBA00019827"/>
    </source>
</evidence>
<keyword evidence="13" id="KW-1185">Reference proteome</keyword>
<keyword evidence="7" id="KW-0539">Nucleus</keyword>
<sequence length="231" mass="26758">MAPIRGKKRSNGTSIEVANVLGAGTSKLKKKIRDIERFITKKRDSLPADVLLENERALETLKVELKNAENVQRVKKLSKKYHMIRFFEKKKALRRYKKTKKEYDELVSSDAEKKEIKKSRKKLTHAETDLLYVVNFPRDVKYVALFPNEDGDEGELDDNKKRGAQQTSEIRNALKKEIEQMNKTNTLPISLEEVVEGSVVDKTPLASNFETTRVQELTKEEQEEEEDELFE</sequence>
<reference evidence="11 13" key="3">
    <citation type="journal article" date="2016" name="Proc. Natl. Acad. Sci. U.S.A.">
        <title>Comparative genomics of biotechnologically important yeasts.</title>
        <authorList>
            <person name="Riley R."/>
            <person name="Haridas S."/>
            <person name="Wolfe K.H."/>
            <person name="Lopes M.R."/>
            <person name="Hittinger C.T."/>
            <person name="Goeker M."/>
            <person name="Salamov A.A."/>
            <person name="Wisecaver J.H."/>
            <person name="Long T.M."/>
            <person name="Calvey C.H."/>
            <person name="Aerts A.L."/>
            <person name="Barry K.W."/>
            <person name="Choi C."/>
            <person name="Clum A."/>
            <person name="Coughlan A.Y."/>
            <person name="Deshpande S."/>
            <person name="Douglass A.P."/>
            <person name="Hanson S.J."/>
            <person name="Klenk H.-P."/>
            <person name="LaButti K.M."/>
            <person name="Lapidus A."/>
            <person name="Lindquist E.A."/>
            <person name="Lipzen A.M."/>
            <person name="Meier-Kolthoff J.P."/>
            <person name="Ohm R.A."/>
            <person name="Otillar R.P."/>
            <person name="Pangilinan J.L."/>
            <person name="Peng Y."/>
            <person name="Rokas A."/>
            <person name="Rosa C.A."/>
            <person name="Scheuner C."/>
            <person name="Sibirny A.A."/>
            <person name="Slot J.C."/>
            <person name="Stielow J.B."/>
            <person name="Sun H."/>
            <person name="Kurtzman C.P."/>
            <person name="Blackwell M."/>
            <person name="Grigoriev I.V."/>
            <person name="Jeffries T.W."/>
        </authorList>
    </citation>
    <scope>NUCLEOTIDE SEQUENCE [LARGE SCALE GENOMIC DNA]</scope>
    <source>
        <strain evidence="13">ATCC 18201 / CBS 1600 / BCRC 20928 / JCM 3617 / NBRC 0987 / NRRL Y-1542</strain>
        <strain evidence="11">NRRL Y-1542</strain>
    </source>
</reference>
<feature type="compositionally biased region" description="Acidic residues" evidence="9">
    <location>
        <begin position="221"/>
        <end position="231"/>
    </location>
</feature>
<dbReference type="Pfam" id="PF10153">
    <property type="entry name" value="Efg1"/>
    <property type="match status" value="1"/>
</dbReference>
<protein>
    <recommendedName>
        <fullName evidence="3">rRNA-processing protein EFG1</fullName>
    </recommendedName>
    <alternativeName>
        <fullName evidence="4">rRNA-processing protein efg1</fullName>
    </alternativeName>
</protein>
<gene>
    <name evidence="10" type="ORF">BN1211_1027</name>
    <name evidence="11" type="ORF">CYBJADRAFT_165677</name>
</gene>
<evidence type="ECO:0000256" key="1">
    <source>
        <dbReference type="ARBA" id="ARBA00004604"/>
    </source>
</evidence>
<feature type="region of interest" description="Disordered" evidence="9">
    <location>
        <begin position="201"/>
        <end position="231"/>
    </location>
</feature>
<reference evidence="12" key="2">
    <citation type="journal article" date="2015" name="J. Biotechnol.">
        <title>The structure of the Cyberlindnera jadinii genome and its relation to Candida utilis analyzed by the occurrence of single nucleotide polymorphisms.</title>
        <authorList>
            <person name="Rupp O."/>
            <person name="Brinkrolf K."/>
            <person name="Buerth C."/>
            <person name="Kunigo M."/>
            <person name="Schneider J."/>
            <person name="Jaenicke S."/>
            <person name="Goesmann A."/>
            <person name="Puehler A."/>
            <person name="Jaeger K.-E."/>
            <person name="Ernst J.F."/>
        </authorList>
    </citation>
    <scope>NUCLEOTIDE SEQUENCE [LARGE SCALE GENOMIC DNA]</scope>
    <source>
        <strain evidence="12">ATCC 18201 / CBS 1600 / BCRC 20928 / JCM 3617 / NBRC 0987 / NRRL Y-1542</strain>
    </source>
</reference>
<dbReference type="PANTHER" id="PTHR33911">
    <property type="entry name" value="RRNA-PROCESSING PROTEIN EFG1"/>
    <property type="match status" value="1"/>
</dbReference>
<evidence type="ECO:0000256" key="8">
    <source>
        <dbReference type="SAM" id="Coils"/>
    </source>
</evidence>
<evidence type="ECO:0000256" key="3">
    <source>
        <dbReference type="ARBA" id="ARBA00018689"/>
    </source>
</evidence>
<name>A0A0H5CAV3_CYBJN</name>